<evidence type="ECO:0000313" key="2">
    <source>
        <dbReference type="Proteomes" id="UP000579812"/>
    </source>
</evidence>
<organism evidence="1 2">
    <name type="scientific">Onychostoma macrolepis</name>
    <dbReference type="NCBI Taxonomy" id="369639"/>
    <lineage>
        <taxon>Eukaryota</taxon>
        <taxon>Metazoa</taxon>
        <taxon>Chordata</taxon>
        <taxon>Craniata</taxon>
        <taxon>Vertebrata</taxon>
        <taxon>Euteleostomi</taxon>
        <taxon>Actinopterygii</taxon>
        <taxon>Neopterygii</taxon>
        <taxon>Teleostei</taxon>
        <taxon>Ostariophysi</taxon>
        <taxon>Cypriniformes</taxon>
        <taxon>Cyprinidae</taxon>
        <taxon>Acrossocheilinae</taxon>
        <taxon>Onychostoma</taxon>
    </lineage>
</organism>
<name>A0A7J6BIU5_9TELE</name>
<dbReference type="AlphaFoldDB" id="A0A7J6BIU5"/>
<comment type="caution">
    <text evidence="1">The sequence shown here is derived from an EMBL/GenBank/DDBJ whole genome shotgun (WGS) entry which is preliminary data.</text>
</comment>
<gene>
    <name evidence="1" type="ORF">G5714_023882</name>
</gene>
<dbReference type="EMBL" id="JAAMOB010000025">
    <property type="protein sequence ID" value="KAF4094804.1"/>
    <property type="molecule type" value="Genomic_DNA"/>
</dbReference>
<sequence>MEEIIHRLTELSARQQKFMERLAARQEYTDRVVEQLQATAAGRFPLPDATSKAHQCLLRVQAATTNRERQRRRRRGLPTRQAVLLATDSEREAGVSLKTCAE</sequence>
<accession>A0A7J6BIU5</accession>
<reference evidence="1 2" key="1">
    <citation type="submission" date="2020-04" db="EMBL/GenBank/DDBJ databases">
        <title>Chromosome-level genome assembly of a cyprinid fish Onychostoma macrolepis by integration of Nanopore Sequencing, Bionano and Hi-C technology.</title>
        <authorList>
            <person name="Wang D."/>
        </authorList>
    </citation>
    <scope>NUCLEOTIDE SEQUENCE [LARGE SCALE GENOMIC DNA]</scope>
    <source>
        <strain evidence="1">SWU-2019</strain>
        <tissue evidence="1">Muscle</tissue>
    </source>
</reference>
<protein>
    <submittedName>
        <fullName evidence="1">Uncharacterized protein</fullName>
    </submittedName>
</protein>
<keyword evidence="2" id="KW-1185">Reference proteome</keyword>
<evidence type="ECO:0000313" key="1">
    <source>
        <dbReference type="EMBL" id="KAF4094804.1"/>
    </source>
</evidence>
<dbReference type="Proteomes" id="UP000579812">
    <property type="component" value="Unassembled WGS sequence"/>
</dbReference>
<proteinExistence type="predicted"/>